<dbReference type="OrthoDB" id="2590867at2759"/>
<feature type="compositionally biased region" description="Basic and acidic residues" evidence="1">
    <location>
        <begin position="398"/>
        <end position="419"/>
    </location>
</feature>
<protein>
    <submittedName>
        <fullName evidence="2">Uncharacterized protein</fullName>
    </submittedName>
</protein>
<dbReference type="EMBL" id="NAJL01000051">
    <property type="protein sequence ID" value="TKA23780.1"/>
    <property type="molecule type" value="Genomic_DNA"/>
</dbReference>
<evidence type="ECO:0000313" key="2">
    <source>
        <dbReference type="EMBL" id="TKA23780.1"/>
    </source>
</evidence>
<feature type="compositionally biased region" description="Basic and acidic residues" evidence="1">
    <location>
        <begin position="301"/>
        <end position="314"/>
    </location>
</feature>
<evidence type="ECO:0000313" key="3">
    <source>
        <dbReference type="Proteomes" id="UP000308549"/>
    </source>
</evidence>
<feature type="compositionally biased region" description="Polar residues" evidence="1">
    <location>
        <begin position="1"/>
        <end position="11"/>
    </location>
</feature>
<comment type="caution">
    <text evidence="2">The sequence shown here is derived from an EMBL/GenBank/DDBJ whole genome shotgun (WGS) entry which is preliminary data.</text>
</comment>
<gene>
    <name evidence="2" type="ORF">B0A50_07062</name>
</gene>
<accession>A0A4U0TP32</accession>
<feature type="compositionally biased region" description="Basic and acidic residues" evidence="1">
    <location>
        <begin position="222"/>
        <end position="234"/>
    </location>
</feature>
<evidence type="ECO:0000256" key="1">
    <source>
        <dbReference type="SAM" id="MobiDB-lite"/>
    </source>
</evidence>
<feature type="compositionally biased region" description="Basic and acidic residues" evidence="1">
    <location>
        <begin position="27"/>
        <end position="41"/>
    </location>
</feature>
<feature type="compositionally biased region" description="Basic and acidic residues" evidence="1">
    <location>
        <begin position="427"/>
        <end position="449"/>
    </location>
</feature>
<name>A0A4U0TP32_9PEZI</name>
<feature type="compositionally biased region" description="Basic and acidic residues" evidence="1">
    <location>
        <begin position="360"/>
        <end position="385"/>
    </location>
</feature>
<reference evidence="2 3" key="1">
    <citation type="submission" date="2017-03" db="EMBL/GenBank/DDBJ databases">
        <title>Genomes of endolithic fungi from Antarctica.</title>
        <authorList>
            <person name="Coleine C."/>
            <person name="Masonjones S."/>
            <person name="Stajich J.E."/>
        </authorList>
    </citation>
    <scope>NUCLEOTIDE SEQUENCE [LARGE SCALE GENOMIC DNA]</scope>
    <source>
        <strain evidence="2 3">CCFEE 6315</strain>
    </source>
</reference>
<sequence length="484" mass="50929">MSDVGSGSTSAVPGATEDGASVPGDRFGFHHNDEKPHEGYVHHTFGPHASDMANFLDPHVPGEYPTDTGEDPHKSNLGPDAAIGGAGLGAAGLGAAAYEAPKAFDPTPMADDATDDAASTTALAPTTPAPEAVPVVMEPAAEPVARRDQPIIESEDPITDPEQSDLGHDEAVIVAAPVMGGGAAYAVSQPYDEAPKISQEPMHRAPEGSVWPTSGKEDDLEQREPMEAEQHDGRNAALGAGAGALAGGATYEATRPAESAPPPVVEHMRPIPTTTQDDTAKSAGAWSTPGRATEQAQPVPSKREETRDDYRKDAAVVGGGAAAGYGGYETTKDHEESPTSPSQHSSHQHKDHNKLQKSPHQQEKHERELRKAREEQAEKGGDHGEKGRKHGLLHKILHPHDKEKNNEDLPHRSKPEDRSNGSGSRTHLGEHDRDSGLSRHTDEDGKVVDPHTGLPMDVGKYGGGAGGTDGAPQIGGYHENRSAE</sequence>
<organism evidence="2 3">
    <name type="scientific">Salinomyces thailandicus</name>
    <dbReference type="NCBI Taxonomy" id="706561"/>
    <lineage>
        <taxon>Eukaryota</taxon>
        <taxon>Fungi</taxon>
        <taxon>Dikarya</taxon>
        <taxon>Ascomycota</taxon>
        <taxon>Pezizomycotina</taxon>
        <taxon>Dothideomycetes</taxon>
        <taxon>Dothideomycetidae</taxon>
        <taxon>Mycosphaerellales</taxon>
        <taxon>Teratosphaeriaceae</taxon>
        <taxon>Salinomyces</taxon>
    </lineage>
</organism>
<dbReference type="Proteomes" id="UP000308549">
    <property type="component" value="Unassembled WGS sequence"/>
</dbReference>
<feature type="compositionally biased region" description="Low complexity" evidence="1">
    <location>
        <begin position="105"/>
        <end position="143"/>
    </location>
</feature>
<feature type="compositionally biased region" description="Acidic residues" evidence="1">
    <location>
        <begin position="153"/>
        <end position="163"/>
    </location>
</feature>
<keyword evidence="3" id="KW-1185">Reference proteome</keyword>
<feature type="compositionally biased region" description="Gly residues" evidence="1">
    <location>
        <begin position="460"/>
        <end position="469"/>
    </location>
</feature>
<proteinExistence type="predicted"/>
<feature type="region of interest" description="Disordered" evidence="1">
    <location>
        <begin position="194"/>
        <end position="484"/>
    </location>
</feature>
<feature type="region of interest" description="Disordered" evidence="1">
    <location>
        <begin position="1"/>
        <end position="81"/>
    </location>
</feature>
<feature type="compositionally biased region" description="Basic residues" evidence="1">
    <location>
        <begin position="386"/>
        <end position="397"/>
    </location>
</feature>
<feature type="compositionally biased region" description="Basic residues" evidence="1">
    <location>
        <begin position="346"/>
        <end position="357"/>
    </location>
</feature>
<feature type="compositionally biased region" description="Gly residues" evidence="1">
    <location>
        <begin position="317"/>
        <end position="327"/>
    </location>
</feature>
<dbReference type="AlphaFoldDB" id="A0A4U0TP32"/>
<feature type="region of interest" description="Disordered" evidence="1">
    <location>
        <begin position="105"/>
        <end position="164"/>
    </location>
</feature>